<accession>A0A1I1ZKQ6</accession>
<organism evidence="2 3">
    <name type="scientific">Succiniclasticum ruminis DSM 9236</name>
    <dbReference type="NCBI Taxonomy" id="1123323"/>
    <lineage>
        <taxon>Bacteria</taxon>
        <taxon>Bacillati</taxon>
        <taxon>Bacillota</taxon>
        <taxon>Negativicutes</taxon>
        <taxon>Acidaminococcales</taxon>
        <taxon>Acidaminococcaceae</taxon>
        <taxon>Succiniclasticum</taxon>
    </lineage>
</organism>
<evidence type="ECO:0008006" key="4">
    <source>
        <dbReference type="Google" id="ProtNLM"/>
    </source>
</evidence>
<protein>
    <recommendedName>
        <fullName evidence="4">Copper amine oxidase N-terminal domain-containing protein</fullName>
    </recommendedName>
</protein>
<feature type="chain" id="PRO_5011664092" description="Copper amine oxidase N-terminal domain-containing protein" evidence="1">
    <location>
        <begin position="21"/>
        <end position="189"/>
    </location>
</feature>
<dbReference type="EMBL" id="FONL01000004">
    <property type="protein sequence ID" value="SFE32414.1"/>
    <property type="molecule type" value="Genomic_DNA"/>
</dbReference>
<evidence type="ECO:0000313" key="3">
    <source>
        <dbReference type="Proteomes" id="UP000198896"/>
    </source>
</evidence>
<evidence type="ECO:0000256" key="1">
    <source>
        <dbReference type="SAM" id="SignalP"/>
    </source>
</evidence>
<name>A0A1I1ZKQ6_9FIRM</name>
<reference evidence="2 3" key="1">
    <citation type="submission" date="2016-10" db="EMBL/GenBank/DDBJ databases">
        <authorList>
            <person name="de Groot N.N."/>
        </authorList>
    </citation>
    <scope>NUCLEOTIDE SEQUENCE [LARGE SCALE GENOMIC DNA]</scope>
    <source>
        <strain evidence="2 3">DSM 9236</strain>
    </source>
</reference>
<dbReference type="STRING" id="1123323.SAMN05216245_10422"/>
<evidence type="ECO:0000313" key="2">
    <source>
        <dbReference type="EMBL" id="SFE32414.1"/>
    </source>
</evidence>
<dbReference type="Proteomes" id="UP000198896">
    <property type="component" value="Unassembled WGS sequence"/>
</dbReference>
<dbReference type="RefSeq" id="WP_093913078.1">
    <property type="nucleotide sequence ID" value="NZ_FONL01000004.1"/>
</dbReference>
<dbReference type="AlphaFoldDB" id="A0A1I1ZKQ6"/>
<feature type="signal peptide" evidence="1">
    <location>
        <begin position="1"/>
        <end position="20"/>
    </location>
</feature>
<proteinExistence type="predicted"/>
<keyword evidence="1" id="KW-0732">Signal</keyword>
<gene>
    <name evidence="2" type="ORF">SAMN05216245_10422</name>
</gene>
<sequence length="189" mass="20826">MKKLLLGLCVLLTLCTSAFADEVDKSDVATDYQAVLGGGNAVVELTDHTVMAAVANLKVYPKLNGVILPSGLKNYFVIRTGKEQAFLIMPHYKKTRITVRKAATGKKEGTLKGEMEGRSLVLFCNKGDAMIDMLVRSGYGIQLINFVPEAEEMQENGQPGGMIIPERRQRFLKDVTGRIRHDGEIIKVE</sequence>
<keyword evidence="3" id="KW-1185">Reference proteome</keyword>
<dbReference type="OrthoDB" id="9827092at2"/>